<comment type="caution">
    <text evidence="10">The sequence shown here is derived from an EMBL/GenBank/DDBJ whole genome shotgun (WGS) entry which is preliminary data.</text>
</comment>
<feature type="compositionally biased region" description="Low complexity" evidence="7">
    <location>
        <begin position="239"/>
        <end position="252"/>
    </location>
</feature>
<keyword evidence="5" id="KW-0804">Transcription</keyword>
<gene>
    <name evidence="10" type="ORF">HanXRQr2_Chr07g0298001</name>
</gene>
<comment type="subcellular location">
    <subcellularLocation>
        <location evidence="1">Nucleus</location>
    </subcellularLocation>
</comment>
<dbReference type="Gramene" id="mRNA:HanXRQr2_Chr07g0298001">
    <property type="protein sequence ID" value="CDS:HanXRQr2_Chr07g0298001.1"/>
    <property type="gene ID" value="HanXRQr2_Chr07g0298001"/>
</dbReference>
<keyword evidence="4" id="KW-0238">DNA-binding</keyword>
<dbReference type="Gene3D" id="1.10.10.60">
    <property type="entry name" value="Homeodomain-like"/>
    <property type="match status" value="2"/>
</dbReference>
<organism evidence="10 11">
    <name type="scientific">Helianthus annuus</name>
    <name type="common">Common sunflower</name>
    <dbReference type="NCBI Taxonomy" id="4232"/>
    <lineage>
        <taxon>Eukaryota</taxon>
        <taxon>Viridiplantae</taxon>
        <taxon>Streptophyta</taxon>
        <taxon>Embryophyta</taxon>
        <taxon>Tracheophyta</taxon>
        <taxon>Spermatophyta</taxon>
        <taxon>Magnoliopsida</taxon>
        <taxon>eudicotyledons</taxon>
        <taxon>Gunneridae</taxon>
        <taxon>Pentapetalae</taxon>
        <taxon>asterids</taxon>
        <taxon>campanulids</taxon>
        <taxon>Asterales</taxon>
        <taxon>Asteraceae</taxon>
        <taxon>Asteroideae</taxon>
        <taxon>Heliantheae alliance</taxon>
        <taxon>Heliantheae</taxon>
        <taxon>Helianthus</taxon>
    </lineage>
</organism>
<evidence type="ECO:0000256" key="3">
    <source>
        <dbReference type="ARBA" id="ARBA00023015"/>
    </source>
</evidence>
<keyword evidence="11" id="KW-1185">Reference proteome</keyword>
<feature type="region of interest" description="Disordered" evidence="7">
    <location>
        <begin position="229"/>
        <end position="252"/>
    </location>
</feature>
<accession>A0A9K3ILQ2</accession>
<dbReference type="GO" id="GO:0000978">
    <property type="term" value="F:RNA polymerase II cis-regulatory region sequence-specific DNA binding"/>
    <property type="evidence" value="ECO:0000318"/>
    <property type="project" value="GO_Central"/>
</dbReference>
<dbReference type="InterPro" id="IPR017930">
    <property type="entry name" value="Myb_dom"/>
</dbReference>
<reference evidence="10" key="2">
    <citation type="submission" date="2020-06" db="EMBL/GenBank/DDBJ databases">
        <title>Helianthus annuus Genome sequencing and assembly Release 2.</title>
        <authorList>
            <person name="Gouzy J."/>
            <person name="Langlade N."/>
            <person name="Munos S."/>
        </authorList>
    </citation>
    <scope>NUCLEOTIDE SEQUENCE</scope>
    <source>
        <tissue evidence="10">Leaves</tissue>
    </source>
</reference>
<feature type="domain" description="HTH myb-type" evidence="9">
    <location>
        <begin position="94"/>
        <end position="140"/>
    </location>
</feature>
<keyword evidence="6" id="KW-0539">Nucleus</keyword>
<dbReference type="InterPro" id="IPR009057">
    <property type="entry name" value="Homeodomain-like_sf"/>
</dbReference>
<dbReference type="SUPFAM" id="SSF46689">
    <property type="entry name" value="Homeodomain-like"/>
    <property type="match status" value="1"/>
</dbReference>
<keyword evidence="3" id="KW-0805">Transcription regulation</keyword>
<dbReference type="PANTHER" id="PTHR45614">
    <property type="entry name" value="MYB PROTEIN-RELATED"/>
    <property type="match status" value="1"/>
</dbReference>
<dbReference type="PROSITE" id="PS50090">
    <property type="entry name" value="MYB_LIKE"/>
    <property type="match status" value="2"/>
</dbReference>
<evidence type="ECO:0000313" key="10">
    <source>
        <dbReference type="EMBL" id="KAF5798870.1"/>
    </source>
</evidence>
<evidence type="ECO:0000259" key="9">
    <source>
        <dbReference type="PROSITE" id="PS51294"/>
    </source>
</evidence>
<feature type="region of interest" description="Disordered" evidence="7">
    <location>
        <begin position="291"/>
        <end position="321"/>
    </location>
</feature>
<dbReference type="Pfam" id="PF00249">
    <property type="entry name" value="Myb_DNA-binding"/>
    <property type="match status" value="2"/>
</dbReference>
<dbReference type="Proteomes" id="UP000215914">
    <property type="component" value="Unassembled WGS sequence"/>
</dbReference>
<dbReference type="CDD" id="cd00167">
    <property type="entry name" value="SANT"/>
    <property type="match status" value="2"/>
</dbReference>
<proteinExistence type="predicted"/>
<evidence type="ECO:0000256" key="4">
    <source>
        <dbReference type="ARBA" id="ARBA00023125"/>
    </source>
</evidence>
<dbReference type="InterPro" id="IPR050560">
    <property type="entry name" value="MYB_TF"/>
</dbReference>
<evidence type="ECO:0000256" key="2">
    <source>
        <dbReference type="ARBA" id="ARBA00022737"/>
    </source>
</evidence>
<dbReference type="GO" id="GO:0000981">
    <property type="term" value="F:DNA-binding transcription factor activity, RNA polymerase II-specific"/>
    <property type="evidence" value="ECO:0000318"/>
    <property type="project" value="GO_Central"/>
</dbReference>
<feature type="domain" description="Myb-like" evidence="8">
    <location>
        <begin position="141"/>
        <end position="191"/>
    </location>
</feature>
<dbReference type="GO" id="GO:0005634">
    <property type="term" value="C:nucleus"/>
    <property type="evidence" value="ECO:0000318"/>
    <property type="project" value="GO_Central"/>
</dbReference>
<name>A0A9K3ILQ2_HELAN</name>
<dbReference type="PANTHER" id="PTHR45614:SF293">
    <property type="entry name" value="TRANSCRIPTION FACTOR MYB73"/>
    <property type="match status" value="1"/>
</dbReference>
<evidence type="ECO:0000256" key="6">
    <source>
        <dbReference type="ARBA" id="ARBA00023242"/>
    </source>
</evidence>
<dbReference type="SMART" id="SM00717">
    <property type="entry name" value="SANT"/>
    <property type="match status" value="2"/>
</dbReference>
<feature type="domain" description="Myb-like" evidence="8">
    <location>
        <begin position="89"/>
        <end position="140"/>
    </location>
</feature>
<reference evidence="10" key="1">
    <citation type="journal article" date="2017" name="Nature">
        <title>The sunflower genome provides insights into oil metabolism, flowering and Asterid evolution.</title>
        <authorList>
            <person name="Badouin H."/>
            <person name="Gouzy J."/>
            <person name="Grassa C.J."/>
            <person name="Murat F."/>
            <person name="Staton S.E."/>
            <person name="Cottret L."/>
            <person name="Lelandais-Briere C."/>
            <person name="Owens G.L."/>
            <person name="Carrere S."/>
            <person name="Mayjonade B."/>
            <person name="Legrand L."/>
            <person name="Gill N."/>
            <person name="Kane N.C."/>
            <person name="Bowers J.E."/>
            <person name="Hubner S."/>
            <person name="Bellec A."/>
            <person name="Berard A."/>
            <person name="Berges H."/>
            <person name="Blanchet N."/>
            <person name="Boniface M.C."/>
            <person name="Brunel D."/>
            <person name="Catrice O."/>
            <person name="Chaidir N."/>
            <person name="Claudel C."/>
            <person name="Donnadieu C."/>
            <person name="Faraut T."/>
            <person name="Fievet G."/>
            <person name="Helmstetter N."/>
            <person name="King M."/>
            <person name="Knapp S.J."/>
            <person name="Lai Z."/>
            <person name="Le Paslier M.C."/>
            <person name="Lippi Y."/>
            <person name="Lorenzon L."/>
            <person name="Mandel J.R."/>
            <person name="Marage G."/>
            <person name="Marchand G."/>
            <person name="Marquand E."/>
            <person name="Bret-Mestries E."/>
            <person name="Morien E."/>
            <person name="Nambeesan S."/>
            <person name="Nguyen T."/>
            <person name="Pegot-Espagnet P."/>
            <person name="Pouilly N."/>
            <person name="Raftis F."/>
            <person name="Sallet E."/>
            <person name="Schiex T."/>
            <person name="Thomas J."/>
            <person name="Vandecasteele C."/>
            <person name="Vares D."/>
            <person name="Vear F."/>
            <person name="Vautrin S."/>
            <person name="Crespi M."/>
            <person name="Mangin B."/>
            <person name="Burke J.M."/>
            <person name="Salse J."/>
            <person name="Munos S."/>
            <person name="Vincourt P."/>
            <person name="Rieseberg L.H."/>
            <person name="Langlade N.B."/>
        </authorList>
    </citation>
    <scope>NUCLEOTIDE SEQUENCE</scope>
    <source>
        <tissue evidence="10">Leaves</tissue>
    </source>
</reference>
<evidence type="ECO:0000259" key="8">
    <source>
        <dbReference type="PROSITE" id="PS50090"/>
    </source>
</evidence>
<feature type="domain" description="HTH myb-type" evidence="9">
    <location>
        <begin position="141"/>
        <end position="195"/>
    </location>
</feature>
<dbReference type="EMBL" id="MNCJ02000322">
    <property type="protein sequence ID" value="KAF5798870.1"/>
    <property type="molecule type" value="Genomic_DNA"/>
</dbReference>
<dbReference type="AlphaFoldDB" id="A0A9K3ILQ2"/>
<dbReference type="InterPro" id="IPR001005">
    <property type="entry name" value="SANT/Myb"/>
</dbReference>
<evidence type="ECO:0000256" key="7">
    <source>
        <dbReference type="SAM" id="MobiDB-lite"/>
    </source>
</evidence>
<protein>
    <submittedName>
        <fullName evidence="10">Transcription factor MYB family</fullName>
    </submittedName>
</protein>
<evidence type="ECO:0000256" key="5">
    <source>
        <dbReference type="ARBA" id="ARBA00023163"/>
    </source>
</evidence>
<dbReference type="GO" id="GO:0006355">
    <property type="term" value="P:regulation of DNA-templated transcription"/>
    <property type="evidence" value="ECO:0000318"/>
    <property type="project" value="GO_Central"/>
</dbReference>
<evidence type="ECO:0000313" key="11">
    <source>
        <dbReference type="Proteomes" id="UP000215914"/>
    </source>
</evidence>
<dbReference type="PROSITE" id="PS51294">
    <property type="entry name" value="HTH_MYB"/>
    <property type="match status" value="2"/>
</dbReference>
<sequence length="371" mass="41036">MQPLAHLTYVHPVTPTQLYYSSPAPLYKTASPFTIFLSPSLLHNPPPPPPPPTCISNITVSHHYHITKTINFFYETFFQVLTNMANNNPDERIRGTWSPQEDALLQQLVEKHGARHWSYISRSIAGRSSKSCRLRWCNQLSPLVQHRAFTPEEDDIIIRAHAQVGNKWATIARLLTRRTDNAVKNHWNSTLKRRCSRMMQQPNLKRSVSAGPTVPISVTVPVLDSSNFFNPGGKQDNDPATSLSLSPPGLSASAARVPVPAVPLQMVPLKLNQEMNNVNRRNWKQLARAVKPLEGEGSKPNPNLKPPEGEGSNPKPNLNLKAPADLSAEFMAVVQETIREEVRKYMAAGGMCGGFTGGGAVVNVAEIRKGE</sequence>
<dbReference type="FunFam" id="1.10.10.60:FF:000060">
    <property type="entry name" value="MYB transcription factor"/>
    <property type="match status" value="1"/>
</dbReference>
<evidence type="ECO:0000256" key="1">
    <source>
        <dbReference type="ARBA" id="ARBA00004123"/>
    </source>
</evidence>
<keyword evidence="2" id="KW-0677">Repeat</keyword>